<protein>
    <recommendedName>
        <fullName evidence="15">Solute carrier family 25 member 35</fullName>
    </recommendedName>
</protein>
<dbReference type="SUPFAM" id="SSF103506">
    <property type="entry name" value="Mitochondrial carrier"/>
    <property type="match status" value="1"/>
</dbReference>
<accession>A0A9Q0LXA5</accession>
<keyword evidence="7 12" id="KW-1133">Transmembrane helix</keyword>
<dbReference type="Gene3D" id="1.50.40.10">
    <property type="entry name" value="Mitochondrial carrier domain"/>
    <property type="match status" value="1"/>
</dbReference>
<keyword evidence="3 11" id="KW-0813">Transport</keyword>
<evidence type="ECO:0000313" key="14">
    <source>
        <dbReference type="Proteomes" id="UP001142055"/>
    </source>
</evidence>
<evidence type="ECO:0000256" key="5">
    <source>
        <dbReference type="ARBA" id="ARBA00022737"/>
    </source>
</evidence>
<keyword evidence="6" id="KW-0999">Mitochondrion inner membrane</keyword>
<dbReference type="OMA" id="GFYDPMR"/>
<dbReference type="PANTHER" id="PTHR45928">
    <property type="entry name" value="RE38146P"/>
    <property type="match status" value="1"/>
</dbReference>
<dbReference type="PROSITE" id="PS50920">
    <property type="entry name" value="SOLCAR"/>
    <property type="match status" value="3"/>
</dbReference>
<dbReference type="Pfam" id="PF00153">
    <property type="entry name" value="Mito_carr"/>
    <property type="match status" value="3"/>
</dbReference>
<organism evidence="13 14">
    <name type="scientific">Blomia tropicalis</name>
    <name type="common">Mite</name>
    <dbReference type="NCBI Taxonomy" id="40697"/>
    <lineage>
        <taxon>Eukaryota</taxon>
        <taxon>Metazoa</taxon>
        <taxon>Ecdysozoa</taxon>
        <taxon>Arthropoda</taxon>
        <taxon>Chelicerata</taxon>
        <taxon>Arachnida</taxon>
        <taxon>Acari</taxon>
        <taxon>Acariformes</taxon>
        <taxon>Sarcoptiformes</taxon>
        <taxon>Astigmata</taxon>
        <taxon>Glycyphagoidea</taxon>
        <taxon>Echimyopodidae</taxon>
        <taxon>Blomia</taxon>
    </lineage>
</organism>
<keyword evidence="14" id="KW-1185">Reference proteome</keyword>
<dbReference type="InterPro" id="IPR018108">
    <property type="entry name" value="MCP_transmembrane"/>
</dbReference>
<gene>
    <name evidence="13" type="ORF">RDWZM_007370</name>
</gene>
<dbReference type="InterPro" id="IPR023395">
    <property type="entry name" value="MCP_dom_sf"/>
</dbReference>
<dbReference type="InterPro" id="IPR051508">
    <property type="entry name" value="Mito_Carrier_Antiporter"/>
</dbReference>
<evidence type="ECO:0000256" key="2">
    <source>
        <dbReference type="ARBA" id="ARBA00006375"/>
    </source>
</evidence>
<keyword evidence="5" id="KW-0677">Repeat</keyword>
<evidence type="ECO:0000256" key="7">
    <source>
        <dbReference type="ARBA" id="ARBA00022989"/>
    </source>
</evidence>
<evidence type="ECO:0000256" key="3">
    <source>
        <dbReference type="ARBA" id="ARBA00022448"/>
    </source>
</evidence>
<evidence type="ECO:0000313" key="13">
    <source>
        <dbReference type="EMBL" id="KAJ6216213.1"/>
    </source>
</evidence>
<dbReference type="AlphaFoldDB" id="A0A9Q0LXA5"/>
<feature type="transmembrane region" description="Helical" evidence="12">
    <location>
        <begin position="215"/>
        <end position="236"/>
    </location>
</feature>
<comment type="subcellular location">
    <subcellularLocation>
        <location evidence="1">Mitochondrion inner membrane</location>
        <topology evidence="1">Multi-pass membrane protein</topology>
    </subcellularLocation>
</comment>
<dbReference type="PANTHER" id="PTHR45928:SF1">
    <property type="entry name" value="RE38146P"/>
    <property type="match status" value="1"/>
</dbReference>
<dbReference type="Proteomes" id="UP001142055">
    <property type="component" value="Chromosome 3"/>
</dbReference>
<evidence type="ECO:0000256" key="12">
    <source>
        <dbReference type="SAM" id="Phobius"/>
    </source>
</evidence>
<dbReference type="GO" id="GO:0005743">
    <property type="term" value="C:mitochondrial inner membrane"/>
    <property type="evidence" value="ECO:0007669"/>
    <property type="project" value="UniProtKB-SubCell"/>
</dbReference>
<keyword evidence="4 10" id="KW-0812">Transmembrane</keyword>
<feature type="repeat" description="Solcar" evidence="10">
    <location>
        <begin position="110"/>
        <end position="203"/>
    </location>
</feature>
<keyword evidence="9 10" id="KW-0472">Membrane</keyword>
<evidence type="ECO:0008006" key="15">
    <source>
        <dbReference type="Google" id="ProtNLM"/>
    </source>
</evidence>
<reference evidence="13" key="1">
    <citation type="submission" date="2022-12" db="EMBL/GenBank/DDBJ databases">
        <title>Genome assemblies of Blomia tropicalis.</title>
        <authorList>
            <person name="Cui Y."/>
        </authorList>
    </citation>
    <scope>NUCLEOTIDE SEQUENCE</scope>
    <source>
        <tissue evidence="13">Adult mites</tissue>
    </source>
</reference>
<sequence length="314" mass="35207">MTTSKNNAQWEEYLLGGLGAVCAGIFTNPLEVIKTRIQLQGEMKARGQYTIHYRNVFHAFYAVAKAEGLVSLQKGLVPALWYQFLMNGCRFGAYQVFDNHGFTRNKNGDVIFYKSIICGVTSGACGAYLGSPIYLVKTHLQSKSDAHIAVGHQHKHSSMSSGFKAIYGQYGVRGLWRGSVASMTRVSVGGSIQLTSFATITSFARKHKFIDPDRWYGTLFCSFLGSCLVVSMMTPFDVVSTRLYNQPVDSKTGRGMVYKGIFDCAVKIYQTEQIFGFYKGFWASFLRLGPHTMLSIFFWQLLRSKFYKIKNNTG</sequence>
<feature type="transmembrane region" description="Helical" evidence="12">
    <location>
        <begin position="281"/>
        <end position="302"/>
    </location>
</feature>
<evidence type="ECO:0000256" key="10">
    <source>
        <dbReference type="PROSITE-ProRule" id="PRU00282"/>
    </source>
</evidence>
<proteinExistence type="inferred from homology"/>
<comment type="caution">
    <text evidence="13">The sequence shown here is derived from an EMBL/GenBank/DDBJ whole genome shotgun (WGS) entry which is preliminary data.</text>
</comment>
<keyword evidence="8" id="KW-0496">Mitochondrion</keyword>
<dbReference type="EMBL" id="JAPWDV010000003">
    <property type="protein sequence ID" value="KAJ6216213.1"/>
    <property type="molecule type" value="Genomic_DNA"/>
</dbReference>
<evidence type="ECO:0000256" key="4">
    <source>
        <dbReference type="ARBA" id="ARBA00022692"/>
    </source>
</evidence>
<evidence type="ECO:0000256" key="1">
    <source>
        <dbReference type="ARBA" id="ARBA00004448"/>
    </source>
</evidence>
<name>A0A9Q0LXA5_BLOTA</name>
<evidence type="ECO:0000256" key="8">
    <source>
        <dbReference type="ARBA" id="ARBA00023128"/>
    </source>
</evidence>
<feature type="repeat" description="Solcar" evidence="10">
    <location>
        <begin position="213"/>
        <end position="305"/>
    </location>
</feature>
<evidence type="ECO:0000256" key="6">
    <source>
        <dbReference type="ARBA" id="ARBA00022792"/>
    </source>
</evidence>
<feature type="repeat" description="Solcar" evidence="10">
    <location>
        <begin position="11"/>
        <end position="100"/>
    </location>
</feature>
<comment type="similarity">
    <text evidence="2 11">Belongs to the mitochondrial carrier (TC 2.A.29) family.</text>
</comment>
<evidence type="ECO:0000256" key="11">
    <source>
        <dbReference type="RuleBase" id="RU000488"/>
    </source>
</evidence>
<evidence type="ECO:0000256" key="9">
    <source>
        <dbReference type="ARBA" id="ARBA00023136"/>
    </source>
</evidence>